<organism evidence="2 3">
    <name type="scientific">Halogeometricum limi</name>
    <dbReference type="NCBI Taxonomy" id="555875"/>
    <lineage>
        <taxon>Archaea</taxon>
        <taxon>Methanobacteriati</taxon>
        <taxon>Methanobacteriota</taxon>
        <taxon>Stenosarchaea group</taxon>
        <taxon>Halobacteria</taxon>
        <taxon>Halobacteriales</taxon>
        <taxon>Haloferacaceae</taxon>
        <taxon>Halogeometricum</taxon>
    </lineage>
</organism>
<keyword evidence="3" id="KW-1185">Reference proteome</keyword>
<evidence type="ECO:0000313" key="2">
    <source>
        <dbReference type="EMBL" id="SFR61141.1"/>
    </source>
</evidence>
<feature type="transmembrane region" description="Helical" evidence="1">
    <location>
        <begin position="129"/>
        <end position="149"/>
    </location>
</feature>
<dbReference type="STRING" id="555875.SAMN04488124_2759"/>
<keyword evidence="1" id="KW-0812">Transmembrane</keyword>
<keyword evidence="1" id="KW-0472">Membrane</keyword>
<accession>A0A1I6I364</accession>
<feature type="transmembrane region" description="Helical" evidence="1">
    <location>
        <begin position="97"/>
        <end position="117"/>
    </location>
</feature>
<name>A0A1I6I364_9EURY</name>
<keyword evidence="1" id="KW-1133">Transmembrane helix</keyword>
<dbReference type="Proteomes" id="UP000243250">
    <property type="component" value="Unassembled WGS sequence"/>
</dbReference>
<protein>
    <submittedName>
        <fullName evidence="2">Uncharacterized protein</fullName>
    </submittedName>
</protein>
<evidence type="ECO:0000256" key="1">
    <source>
        <dbReference type="SAM" id="Phobius"/>
    </source>
</evidence>
<feature type="transmembrane region" description="Helical" evidence="1">
    <location>
        <begin position="40"/>
        <end position="57"/>
    </location>
</feature>
<dbReference type="AlphaFoldDB" id="A0A1I6I364"/>
<sequence>MTGTDSLVVPDSRERLLARVLQLALVGLMLFGVVTMRVGIVVMGGIALGVTLLPALVRREYGYSMDARLVLWITVAMTLHTVGSLGLYQQYQWYDEITHTVSATLVAGLGYAAFRALELHSDSIDVPSTFRAVFIVVFVLAAGMLWEVLEFALGDLITVYGIDDIVTDFVFNAVGAVIVAVGGTGYVGTLVEFFRERLRSST</sequence>
<gene>
    <name evidence="2" type="ORF">SAMN04488124_2759</name>
</gene>
<dbReference type="OrthoDB" id="313603at2157"/>
<proteinExistence type="predicted"/>
<evidence type="ECO:0000313" key="3">
    <source>
        <dbReference type="Proteomes" id="UP000243250"/>
    </source>
</evidence>
<dbReference type="RefSeq" id="WP_089881959.1">
    <property type="nucleotide sequence ID" value="NZ_FOYS01000004.1"/>
</dbReference>
<dbReference type="InterPro" id="IPR014509">
    <property type="entry name" value="YjdF-like"/>
</dbReference>
<feature type="transmembrane region" description="Helical" evidence="1">
    <location>
        <begin position="69"/>
        <end position="91"/>
    </location>
</feature>
<dbReference type="EMBL" id="FOYS01000004">
    <property type="protein sequence ID" value="SFR61141.1"/>
    <property type="molecule type" value="Genomic_DNA"/>
</dbReference>
<dbReference type="Pfam" id="PF09997">
    <property type="entry name" value="DUF2238"/>
    <property type="match status" value="1"/>
</dbReference>
<reference evidence="3" key="1">
    <citation type="submission" date="2016-10" db="EMBL/GenBank/DDBJ databases">
        <authorList>
            <person name="Varghese N."/>
            <person name="Submissions S."/>
        </authorList>
    </citation>
    <scope>NUCLEOTIDE SEQUENCE [LARGE SCALE GENOMIC DNA]</scope>
    <source>
        <strain evidence="3">CGMCC 1.8711</strain>
    </source>
</reference>
<feature type="transmembrane region" description="Helical" evidence="1">
    <location>
        <begin position="169"/>
        <end position="194"/>
    </location>
</feature>